<dbReference type="Pfam" id="PF01547">
    <property type="entry name" value="SBP_bac_1"/>
    <property type="match status" value="1"/>
</dbReference>
<dbReference type="Gene3D" id="3.40.190.10">
    <property type="entry name" value="Periplasmic binding protein-like II"/>
    <property type="match status" value="1"/>
</dbReference>
<dbReference type="InterPro" id="IPR006059">
    <property type="entry name" value="SBP"/>
</dbReference>
<evidence type="ECO:0000256" key="1">
    <source>
        <dbReference type="SAM" id="MobiDB-lite"/>
    </source>
</evidence>
<accession>A0A5P2B2C7</accession>
<organism evidence="2 3">
    <name type="scientific">Streptomyces venezuelae</name>
    <dbReference type="NCBI Taxonomy" id="54571"/>
    <lineage>
        <taxon>Bacteria</taxon>
        <taxon>Bacillati</taxon>
        <taxon>Actinomycetota</taxon>
        <taxon>Actinomycetes</taxon>
        <taxon>Kitasatosporales</taxon>
        <taxon>Streptomycetaceae</taxon>
        <taxon>Streptomyces</taxon>
    </lineage>
</organism>
<protein>
    <submittedName>
        <fullName evidence="2">ABC transporter substrate-binding protein</fullName>
    </submittedName>
</protein>
<gene>
    <name evidence="2" type="ORF">DEJ46_37935</name>
</gene>
<proteinExistence type="predicted"/>
<dbReference type="AlphaFoldDB" id="A0A5P2B2C7"/>
<dbReference type="SUPFAM" id="SSF53850">
    <property type="entry name" value="Periplasmic binding protein-like II"/>
    <property type="match status" value="1"/>
</dbReference>
<sequence>MATTVRRGAKSRPSQERIPDALSKKDPEERSVRRRLFGMTASVAAFGLLSSLVTACSASESDGTTLRLVVPEYGDSPATSSKTYWDKLSVAFSAAHPGKRVEVTLYPWADVDREVTRMVAENNAPDVALMGAYSDFAAQDRLYAASEVMSIGTEANFLPPLAEAGSIHHSLYGLPFVASSRLLFYNQELFEKSGAEPPKTWSDLKDAAKALKSEGVLYPYALPLGPEEAHAEALIWQLSNGGGYTDSSGRYNIASEQNTQTFRWIKDNLVTPGLTGPVAPAQLNRQDAFAAFLRGDVGMVNGYPSLLHEARAKGMKVGTLRMPVSDTLDEGKTPPVAGVADWMMAFKREGNRELVHSFLNFVYQDKNLVEFAGRYKLLPSTVSANQASQAAAADPSAEQFLSALRTAELYPVNDPSWLQVSDTIKRNIGKAVAPTAEPKIVLETIARQAKEASNQK</sequence>
<feature type="compositionally biased region" description="Basic and acidic residues" evidence="1">
    <location>
        <begin position="13"/>
        <end position="29"/>
    </location>
</feature>
<evidence type="ECO:0000313" key="3">
    <source>
        <dbReference type="Proteomes" id="UP000324106"/>
    </source>
</evidence>
<feature type="region of interest" description="Disordered" evidence="1">
    <location>
        <begin position="1"/>
        <end position="29"/>
    </location>
</feature>
<dbReference type="OrthoDB" id="366726at2"/>
<reference evidence="2 3" key="1">
    <citation type="submission" date="2018-05" db="EMBL/GenBank/DDBJ databases">
        <title>Streptomyces venezuelae.</title>
        <authorList>
            <person name="Kim W."/>
            <person name="Lee N."/>
            <person name="Cho B.-K."/>
        </authorList>
    </citation>
    <scope>NUCLEOTIDE SEQUENCE [LARGE SCALE GENOMIC DNA]</scope>
    <source>
        <strain evidence="2 3">ATCC 15068</strain>
    </source>
</reference>
<dbReference type="InterPro" id="IPR050490">
    <property type="entry name" value="Bact_solute-bd_prot1"/>
</dbReference>
<name>A0A5P2B2C7_STRVZ</name>
<dbReference type="EMBL" id="CP029194">
    <property type="protein sequence ID" value="QES24177.1"/>
    <property type="molecule type" value="Genomic_DNA"/>
</dbReference>
<evidence type="ECO:0000313" key="2">
    <source>
        <dbReference type="EMBL" id="QES24177.1"/>
    </source>
</evidence>
<dbReference type="PANTHER" id="PTHR43649">
    <property type="entry name" value="ARABINOSE-BINDING PROTEIN-RELATED"/>
    <property type="match status" value="1"/>
</dbReference>
<dbReference type="Proteomes" id="UP000324106">
    <property type="component" value="Chromosome"/>
</dbReference>
<dbReference type="PANTHER" id="PTHR43649:SF30">
    <property type="entry name" value="ABC TRANSPORTER SUBSTRATE-BINDING PROTEIN"/>
    <property type="match status" value="1"/>
</dbReference>